<gene>
    <name evidence="2" type="ORF">LTR36_009653</name>
</gene>
<comment type="caution">
    <text evidence="2">The sequence shown here is derived from an EMBL/GenBank/DDBJ whole genome shotgun (WGS) entry which is preliminary data.</text>
</comment>
<feature type="compositionally biased region" description="Pro residues" evidence="1">
    <location>
        <begin position="162"/>
        <end position="172"/>
    </location>
</feature>
<protein>
    <submittedName>
        <fullName evidence="2">Uncharacterized protein</fullName>
    </submittedName>
</protein>
<proteinExistence type="predicted"/>
<evidence type="ECO:0000256" key="1">
    <source>
        <dbReference type="SAM" id="MobiDB-lite"/>
    </source>
</evidence>
<keyword evidence="3" id="KW-1185">Reference proteome</keyword>
<evidence type="ECO:0000313" key="2">
    <source>
        <dbReference type="EMBL" id="KAK4540248.1"/>
    </source>
</evidence>
<sequence>MAPSNPQRYYYNEQLRSACTDDYWRARSLLQHALRVFESMEEDGVVVSEEEDEVILKHRTNTEEMLADAEEEWQERWAAQGEEPPQEQSIRDTYTIDEAELEGASAQETAALRLRRGIFRRGGSPEIAGVEAPCSEAPDAESTSQDGQTTTSTPKDDRTAPLSPPHSPPPAHQPTVEDGGDDEMEK</sequence>
<feature type="compositionally biased region" description="Low complexity" evidence="1">
    <location>
        <begin position="142"/>
        <end position="153"/>
    </location>
</feature>
<organism evidence="2 3">
    <name type="scientific">Oleoguttula mirabilis</name>
    <dbReference type="NCBI Taxonomy" id="1507867"/>
    <lineage>
        <taxon>Eukaryota</taxon>
        <taxon>Fungi</taxon>
        <taxon>Dikarya</taxon>
        <taxon>Ascomycota</taxon>
        <taxon>Pezizomycotina</taxon>
        <taxon>Dothideomycetes</taxon>
        <taxon>Dothideomycetidae</taxon>
        <taxon>Mycosphaerellales</taxon>
        <taxon>Teratosphaeriaceae</taxon>
        <taxon>Oleoguttula</taxon>
    </lineage>
</organism>
<name>A0AAV9J5N8_9PEZI</name>
<dbReference type="Proteomes" id="UP001324427">
    <property type="component" value="Unassembled WGS sequence"/>
</dbReference>
<dbReference type="AlphaFoldDB" id="A0AAV9J5N8"/>
<feature type="region of interest" description="Disordered" evidence="1">
    <location>
        <begin position="121"/>
        <end position="186"/>
    </location>
</feature>
<dbReference type="EMBL" id="JAVFHQ010000071">
    <property type="protein sequence ID" value="KAK4540248.1"/>
    <property type="molecule type" value="Genomic_DNA"/>
</dbReference>
<reference evidence="2 3" key="1">
    <citation type="submission" date="2021-11" db="EMBL/GenBank/DDBJ databases">
        <title>Black yeast isolated from Biological Soil Crust.</title>
        <authorList>
            <person name="Kurbessoian T."/>
        </authorList>
    </citation>
    <scope>NUCLEOTIDE SEQUENCE [LARGE SCALE GENOMIC DNA]</scope>
    <source>
        <strain evidence="2 3">CCFEE 5522</strain>
    </source>
</reference>
<evidence type="ECO:0000313" key="3">
    <source>
        <dbReference type="Proteomes" id="UP001324427"/>
    </source>
</evidence>
<accession>A0AAV9J5N8</accession>